<evidence type="ECO:0000259" key="12">
    <source>
        <dbReference type="Pfam" id="PF01467"/>
    </source>
</evidence>
<keyword evidence="8 10" id="KW-0119">Carbohydrate metabolism</keyword>
<reference evidence="14" key="1">
    <citation type="submission" date="2017-06" db="EMBL/GenBank/DDBJ databases">
        <authorList>
            <person name="Varghese N."/>
            <person name="Submissions S."/>
        </authorList>
    </citation>
    <scope>NUCLEOTIDE SEQUENCE [LARGE SCALE GENOMIC DNA]</scope>
    <source>
        <strain evidence="14">NKM1</strain>
    </source>
</reference>
<evidence type="ECO:0000256" key="1">
    <source>
        <dbReference type="ARBA" id="ARBA00004713"/>
    </source>
</evidence>
<evidence type="ECO:0000256" key="7">
    <source>
        <dbReference type="ARBA" id="ARBA00023268"/>
    </source>
</evidence>
<proteinExistence type="inferred from homology"/>
<dbReference type="Proteomes" id="UP000198432">
    <property type="component" value="Unassembled WGS sequence"/>
</dbReference>
<keyword evidence="14" id="KW-1185">Reference proteome</keyword>
<comment type="function">
    <text evidence="10">Catalyzes the phosphorylation of D-glycero-D-manno-heptose 7-phosphate at the C-1 position to selectively form D-glycero-beta-D-manno-heptose-1,7-bisphosphate.</text>
</comment>
<evidence type="ECO:0000256" key="4">
    <source>
        <dbReference type="ARBA" id="ARBA00022741"/>
    </source>
</evidence>
<dbReference type="GO" id="GO:0005524">
    <property type="term" value="F:ATP binding"/>
    <property type="evidence" value="ECO:0007669"/>
    <property type="project" value="UniProtKB-UniRule"/>
</dbReference>
<dbReference type="UniPathway" id="UPA00958"/>
<dbReference type="NCBIfam" id="TIGR00125">
    <property type="entry name" value="cyt_tran_rel"/>
    <property type="match status" value="1"/>
</dbReference>
<dbReference type="NCBIfam" id="TIGR02199">
    <property type="entry name" value="rfaE_dom_II"/>
    <property type="match status" value="1"/>
</dbReference>
<dbReference type="GO" id="GO:0033785">
    <property type="term" value="F:heptose 7-phosphate kinase activity"/>
    <property type="evidence" value="ECO:0007669"/>
    <property type="project" value="UniProtKB-UniRule"/>
</dbReference>
<dbReference type="RefSeq" id="WP_089319227.1">
    <property type="nucleotide sequence ID" value="NZ_FZOQ01000008.1"/>
</dbReference>
<dbReference type="SUPFAM" id="SSF53613">
    <property type="entry name" value="Ribokinase-like"/>
    <property type="match status" value="1"/>
</dbReference>
<dbReference type="PROSITE" id="PS00583">
    <property type="entry name" value="PFKB_KINASES_1"/>
    <property type="match status" value="1"/>
</dbReference>
<keyword evidence="6 10" id="KW-0067">ATP-binding</keyword>
<dbReference type="SUPFAM" id="SSF52374">
    <property type="entry name" value="Nucleotidylyl transferase"/>
    <property type="match status" value="1"/>
</dbReference>
<evidence type="ECO:0000256" key="10">
    <source>
        <dbReference type="HAMAP-Rule" id="MF_01603"/>
    </source>
</evidence>
<comment type="function">
    <text evidence="10">Catalyzes the ADP transfer from ATP to D-glycero-beta-D-manno-heptose 1-phosphate, yielding ADP-D-glycero-beta-D-manno-heptose.</text>
</comment>
<dbReference type="Pfam" id="PF01467">
    <property type="entry name" value="CTP_transf_like"/>
    <property type="match status" value="1"/>
</dbReference>
<keyword evidence="7 10" id="KW-0511">Multifunctional enzyme</keyword>
<dbReference type="InterPro" id="IPR011611">
    <property type="entry name" value="PfkB_dom"/>
</dbReference>
<dbReference type="InterPro" id="IPR011914">
    <property type="entry name" value="RfaE_dom_II"/>
</dbReference>
<comment type="similarity">
    <text evidence="10">In the C-terminal section; belongs to the cytidylyltransferase family.</text>
</comment>
<keyword evidence="3 10" id="KW-0548">Nucleotidyltransferase</keyword>
<gene>
    <name evidence="10" type="primary">hldE</name>
    <name evidence="13" type="ORF">SAMN06296052_108158</name>
</gene>
<dbReference type="Gene3D" id="3.40.50.620">
    <property type="entry name" value="HUPs"/>
    <property type="match status" value="1"/>
</dbReference>
<dbReference type="InterPro" id="IPR004821">
    <property type="entry name" value="Cyt_trans-like"/>
</dbReference>
<sequence length="502" mass="55634">MKENAQQLIEQFKDRRVLVIGDALLDTYVIGASHRLCREAPVPIVDVQDQEDDCGGAANTALNLAALGAETTFLSVVGKDDSGKKLLEILRQNKVLTDCIIQDKTCKTISKKRITVDSNILLRMDEGTKGTISARSRRTLGMRLKKLYAEADAIVLSDYGYGVVSEEVLETLDKLRNKEPKPLIIDSKDLSKFRKYRPTAVKPNYEEATQLLQLPGLLHQDRVQQITENGQKLLKVTGATYVTVTLDEEGCIIFEKGREPRRIMSSPQERKRTIGAGDTFISALTLAIASGAKIKTAAKVATAAALVVLQKEGTVACTQQELKSHFKEQPKFLRNTAELESRLETLRQEGRRLVFTNGCFDILHSGHVKLLNQAKALGDVLIVGLNSDASIRRFKGEGRPINALYDRVAVLSGLQSIDMLVAFEEDEATELVRRIKPHVFVKGGNYLSEHLPEAALVRELGGEVRFLPLVTEQSTSLLIKKIQEARTAGVSVEESKERERYA</sequence>
<dbReference type="PANTHER" id="PTHR46969">
    <property type="entry name" value="BIFUNCTIONAL PROTEIN HLDE"/>
    <property type="match status" value="1"/>
</dbReference>
<evidence type="ECO:0000256" key="3">
    <source>
        <dbReference type="ARBA" id="ARBA00022695"/>
    </source>
</evidence>
<dbReference type="AlphaFoldDB" id="A0A239FHD0"/>
<dbReference type="HAMAP" id="MF_01603">
    <property type="entry name" value="HldE"/>
    <property type="match status" value="1"/>
</dbReference>
<comment type="subunit">
    <text evidence="10">Homodimer.</text>
</comment>
<comment type="catalytic activity">
    <reaction evidence="9 10">
        <text>D-glycero-beta-D-manno-heptose 1-phosphate + ATP + H(+) = ADP-D-glycero-beta-D-manno-heptose + diphosphate</text>
        <dbReference type="Rhea" id="RHEA:27465"/>
        <dbReference type="ChEBI" id="CHEBI:15378"/>
        <dbReference type="ChEBI" id="CHEBI:30616"/>
        <dbReference type="ChEBI" id="CHEBI:33019"/>
        <dbReference type="ChEBI" id="CHEBI:59967"/>
        <dbReference type="ChEBI" id="CHEBI:61593"/>
        <dbReference type="EC" id="2.7.7.70"/>
    </reaction>
</comment>
<dbReference type="EMBL" id="FZOQ01000008">
    <property type="protein sequence ID" value="SNS55474.1"/>
    <property type="molecule type" value="Genomic_DNA"/>
</dbReference>
<feature type="domain" description="Cytidyltransferase-like" evidence="12">
    <location>
        <begin position="355"/>
        <end position="466"/>
    </location>
</feature>
<organism evidence="13 14">
    <name type="scientific">Pontibacter ummariensis</name>
    <dbReference type="NCBI Taxonomy" id="1610492"/>
    <lineage>
        <taxon>Bacteria</taxon>
        <taxon>Pseudomonadati</taxon>
        <taxon>Bacteroidota</taxon>
        <taxon>Cytophagia</taxon>
        <taxon>Cytophagales</taxon>
        <taxon>Hymenobacteraceae</taxon>
        <taxon>Pontibacter</taxon>
    </lineage>
</organism>
<dbReference type="UniPathway" id="UPA00356">
    <property type="reaction ID" value="UER00437"/>
</dbReference>
<evidence type="ECO:0000259" key="11">
    <source>
        <dbReference type="Pfam" id="PF00294"/>
    </source>
</evidence>
<dbReference type="InterPro" id="IPR029056">
    <property type="entry name" value="Ribokinase-like"/>
</dbReference>
<dbReference type="InterPro" id="IPR023030">
    <property type="entry name" value="Bifunc_HldE"/>
</dbReference>
<evidence type="ECO:0000256" key="8">
    <source>
        <dbReference type="ARBA" id="ARBA00023277"/>
    </source>
</evidence>
<evidence type="ECO:0000256" key="5">
    <source>
        <dbReference type="ARBA" id="ARBA00022777"/>
    </source>
</evidence>
<dbReference type="PANTHER" id="PTHR46969:SF1">
    <property type="entry name" value="BIFUNCTIONAL PROTEIN HLDE"/>
    <property type="match status" value="1"/>
</dbReference>
<comment type="pathway">
    <text evidence="1">Bacterial outer membrane biogenesis; LPS core biosynthesis.</text>
</comment>
<evidence type="ECO:0000256" key="6">
    <source>
        <dbReference type="ARBA" id="ARBA00022840"/>
    </source>
</evidence>
<accession>A0A239FHD0</accession>
<dbReference type="GO" id="GO:0097171">
    <property type="term" value="P:ADP-L-glycero-beta-D-manno-heptose biosynthetic process"/>
    <property type="evidence" value="ECO:0007669"/>
    <property type="project" value="UniProtKB-UniPathway"/>
</dbReference>
<dbReference type="GO" id="GO:0009244">
    <property type="term" value="P:lipopolysaccharide core region biosynthetic process"/>
    <property type="evidence" value="ECO:0007669"/>
    <property type="project" value="UniProtKB-UniPathway"/>
</dbReference>
<evidence type="ECO:0000313" key="14">
    <source>
        <dbReference type="Proteomes" id="UP000198432"/>
    </source>
</evidence>
<comment type="pathway">
    <text evidence="10">Nucleotide-sugar biosynthesis; ADP-L-glycero-beta-D-manno-heptose biosynthesis; ADP-L-glycero-beta-D-manno-heptose from D-glycero-beta-D-manno-heptose 7-phosphate: step 1/4.</text>
</comment>
<feature type="region of interest" description="Cytidylyltransferase" evidence="10">
    <location>
        <begin position="355"/>
        <end position="502"/>
    </location>
</feature>
<dbReference type="InterPro" id="IPR014729">
    <property type="entry name" value="Rossmann-like_a/b/a_fold"/>
</dbReference>
<protein>
    <recommendedName>
        <fullName evidence="10">Bifunctional protein HldE</fullName>
    </recommendedName>
    <domain>
        <recommendedName>
            <fullName evidence="10">D-beta-D-heptose 7-phosphate kinase</fullName>
            <ecNumber evidence="10">2.7.1.167</ecNumber>
        </recommendedName>
        <alternativeName>
            <fullName evidence="10">D-beta-D-heptose 7-phosphotransferase</fullName>
        </alternativeName>
        <alternativeName>
            <fullName evidence="10">D-glycero-beta-D-manno-heptose-7-phosphate kinase</fullName>
        </alternativeName>
    </domain>
    <domain>
        <recommendedName>
            <fullName evidence="10">D-beta-D-heptose 1-phosphate adenylyltransferase</fullName>
            <ecNumber evidence="10">2.7.7.70</ecNumber>
        </recommendedName>
        <alternativeName>
            <fullName evidence="10">D-glycero-beta-D-manno-heptose 1-phosphate adenylyltransferase</fullName>
        </alternativeName>
    </domain>
</protein>
<feature type="region of interest" description="Ribokinase" evidence="10">
    <location>
        <begin position="1"/>
        <end position="331"/>
    </location>
</feature>
<name>A0A239FHD0_9BACT</name>
<dbReference type="GO" id="GO:0033786">
    <property type="term" value="F:heptose-1-phosphate adenylyltransferase activity"/>
    <property type="evidence" value="ECO:0007669"/>
    <property type="project" value="UniProtKB-UniRule"/>
</dbReference>
<evidence type="ECO:0000256" key="9">
    <source>
        <dbReference type="ARBA" id="ARBA00047428"/>
    </source>
</evidence>
<dbReference type="Pfam" id="PF00294">
    <property type="entry name" value="PfkB"/>
    <property type="match status" value="1"/>
</dbReference>
<evidence type="ECO:0000313" key="13">
    <source>
        <dbReference type="EMBL" id="SNS55474.1"/>
    </source>
</evidence>
<keyword evidence="2 10" id="KW-0808">Transferase</keyword>
<feature type="domain" description="Carbohydrate kinase PfkB" evidence="11">
    <location>
        <begin position="15"/>
        <end position="319"/>
    </location>
</feature>
<dbReference type="Gene3D" id="3.40.1190.20">
    <property type="match status" value="1"/>
</dbReference>
<dbReference type="OrthoDB" id="9813569at2"/>
<comment type="similarity">
    <text evidence="10">In the N-terminal section; belongs to the carbohydrate kinase PfkB family.</text>
</comment>
<evidence type="ECO:0000256" key="2">
    <source>
        <dbReference type="ARBA" id="ARBA00022679"/>
    </source>
</evidence>
<keyword evidence="5 10" id="KW-0418">Kinase</keyword>
<comment type="pathway">
    <text evidence="10">Nucleotide-sugar biosynthesis; ADP-L-glycero-beta-D-manno-heptose biosynthesis; ADP-L-glycero-beta-D-manno-heptose from D-glycero-beta-D-manno-heptose 7-phosphate: step 3/4.</text>
</comment>
<feature type="binding site" evidence="10">
    <location>
        <begin position="204"/>
        <end position="207"/>
    </location>
    <ligand>
        <name>ATP</name>
        <dbReference type="ChEBI" id="CHEBI:30616"/>
    </ligand>
</feature>
<dbReference type="EC" id="2.7.7.70" evidence="10"/>
<dbReference type="GO" id="GO:0005829">
    <property type="term" value="C:cytosol"/>
    <property type="evidence" value="ECO:0007669"/>
    <property type="project" value="TreeGrafter"/>
</dbReference>
<dbReference type="EC" id="2.7.1.167" evidence="10"/>
<comment type="catalytic activity">
    <reaction evidence="10">
        <text>D-glycero-beta-D-manno-heptose 7-phosphate + ATP = D-glycero-beta-D-manno-heptose 1,7-bisphosphate + ADP + H(+)</text>
        <dbReference type="Rhea" id="RHEA:27473"/>
        <dbReference type="ChEBI" id="CHEBI:15378"/>
        <dbReference type="ChEBI" id="CHEBI:30616"/>
        <dbReference type="ChEBI" id="CHEBI:60204"/>
        <dbReference type="ChEBI" id="CHEBI:60208"/>
        <dbReference type="ChEBI" id="CHEBI:456216"/>
        <dbReference type="EC" id="2.7.1.167"/>
    </reaction>
</comment>
<feature type="active site" evidence="10">
    <location>
        <position position="278"/>
    </location>
</feature>
<keyword evidence="4 10" id="KW-0547">Nucleotide-binding</keyword>
<dbReference type="InterPro" id="IPR002173">
    <property type="entry name" value="Carboh/pur_kinase_PfkB_CS"/>
</dbReference>
<dbReference type="GO" id="GO:0016773">
    <property type="term" value="F:phosphotransferase activity, alcohol group as acceptor"/>
    <property type="evidence" value="ECO:0007669"/>
    <property type="project" value="InterPro"/>
</dbReference>